<name>A0A075R684_BRELA</name>
<sequence>MKNNLKKSSVRLTALGLVTAIALSGGLQVRANENPAQNTVAQNQDSAGLYAGGYKKITASEALADKDVKAAIDRVYAQFQETKSYEINAYEDVVSKGEYDKYVIRLEKDSENFFHFAVDAKTGKVSYTIQSLTAAEVLSYAKSGIDKIYALYPETKSYEITSANVIDNYVSNFSRYNITFSEKDSKRSITFGINAKTGEIITPEKKEV</sequence>
<feature type="signal peptide" evidence="1">
    <location>
        <begin position="1"/>
        <end position="31"/>
    </location>
</feature>
<dbReference type="AlphaFoldDB" id="A0A075R684"/>
<accession>A0A075R684</accession>
<gene>
    <name evidence="2" type="ORF">BRLA_c029970</name>
</gene>
<keyword evidence="3" id="KW-1185">Reference proteome</keyword>
<protein>
    <recommendedName>
        <fullName evidence="4">Peptidase propeptide and YPEB domain protein</fullName>
    </recommendedName>
</protein>
<organism evidence="2 3">
    <name type="scientific">Brevibacillus laterosporus LMG 15441</name>
    <dbReference type="NCBI Taxonomy" id="1042163"/>
    <lineage>
        <taxon>Bacteria</taxon>
        <taxon>Bacillati</taxon>
        <taxon>Bacillota</taxon>
        <taxon>Bacilli</taxon>
        <taxon>Bacillales</taxon>
        <taxon>Paenibacillaceae</taxon>
        <taxon>Brevibacillus</taxon>
    </lineage>
</organism>
<evidence type="ECO:0000313" key="3">
    <source>
        <dbReference type="Proteomes" id="UP000005850"/>
    </source>
</evidence>
<dbReference type="KEGG" id="blr:BRLA_c029970"/>
<dbReference type="HOGENOM" id="CLU_1324349_0_0_9"/>
<dbReference type="Proteomes" id="UP000005850">
    <property type="component" value="Chromosome"/>
</dbReference>
<evidence type="ECO:0000256" key="1">
    <source>
        <dbReference type="SAM" id="SignalP"/>
    </source>
</evidence>
<evidence type="ECO:0000313" key="2">
    <source>
        <dbReference type="EMBL" id="AIG27309.1"/>
    </source>
</evidence>
<keyword evidence="1" id="KW-0732">Signal</keyword>
<evidence type="ECO:0008006" key="4">
    <source>
        <dbReference type="Google" id="ProtNLM"/>
    </source>
</evidence>
<feature type="chain" id="PRO_5001709505" description="Peptidase propeptide and YPEB domain protein" evidence="1">
    <location>
        <begin position="32"/>
        <end position="208"/>
    </location>
</feature>
<dbReference type="EMBL" id="CP007806">
    <property type="protein sequence ID" value="AIG27309.1"/>
    <property type="molecule type" value="Genomic_DNA"/>
</dbReference>
<dbReference type="RefSeq" id="WP_003335803.1">
    <property type="nucleotide sequence ID" value="NZ_CP007806.1"/>
</dbReference>
<reference evidence="2 3" key="1">
    <citation type="journal article" date="2011" name="J. Bacteriol.">
        <title>Genome sequence of Brevibacillus laterosporus LMG 15441, a pathogen of invertebrates.</title>
        <authorList>
            <person name="Djukic M."/>
            <person name="Poehlein A."/>
            <person name="Thurmer A."/>
            <person name="Daniel R."/>
        </authorList>
    </citation>
    <scope>NUCLEOTIDE SEQUENCE [LARGE SCALE GENOMIC DNA]</scope>
    <source>
        <strain evidence="2 3">LMG 15441</strain>
    </source>
</reference>
<proteinExistence type="predicted"/>